<name>A0A835LTW0_9MAGN</name>
<keyword evidence="9" id="KW-1185">Reference proteome</keyword>
<dbReference type="GO" id="GO:0003677">
    <property type="term" value="F:DNA binding"/>
    <property type="evidence" value="ECO:0007669"/>
    <property type="project" value="UniProtKB-KW"/>
</dbReference>
<feature type="domain" description="C3H1-type" evidence="7">
    <location>
        <begin position="308"/>
        <end position="336"/>
    </location>
</feature>
<reference evidence="8 9" key="1">
    <citation type="submission" date="2020-10" db="EMBL/GenBank/DDBJ databases">
        <title>The Coptis chinensis genome and diversification of protoberbering-type alkaloids.</title>
        <authorList>
            <person name="Wang B."/>
            <person name="Shu S."/>
            <person name="Song C."/>
            <person name="Liu Y."/>
        </authorList>
    </citation>
    <scope>NUCLEOTIDE SEQUENCE [LARGE SCALE GENOMIC DNA]</scope>
    <source>
        <strain evidence="8">HL-2020</strain>
        <tissue evidence="8">Leaf</tissue>
    </source>
</reference>
<dbReference type="Pfam" id="PF00642">
    <property type="entry name" value="zf-CCCH"/>
    <property type="match status" value="5"/>
</dbReference>
<dbReference type="InterPro" id="IPR000571">
    <property type="entry name" value="Znf_CCCH"/>
</dbReference>
<keyword evidence="3 5" id="KW-0862">Zinc</keyword>
<dbReference type="OrthoDB" id="411372at2759"/>
<dbReference type="SMART" id="SM00356">
    <property type="entry name" value="ZnF_C3H1"/>
    <property type="match status" value="5"/>
</dbReference>
<feature type="domain" description="C3H1-type" evidence="7">
    <location>
        <begin position="51"/>
        <end position="79"/>
    </location>
</feature>
<proteinExistence type="predicted"/>
<dbReference type="PANTHER" id="PTHR12506:SF41">
    <property type="entry name" value="ZINC FINGER CCCH DOMAIN-CONTAINING PROTEIN 58"/>
    <property type="match status" value="1"/>
</dbReference>
<dbReference type="PROSITE" id="PS50103">
    <property type="entry name" value="ZF_C3H1"/>
    <property type="match status" value="5"/>
</dbReference>
<feature type="region of interest" description="Disordered" evidence="6">
    <location>
        <begin position="483"/>
        <end position="516"/>
    </location>
</feature>
<dbReference type="Gene3D" id="4.10.1000.10">
    <property type="entry name" value="Zinc finger, CCCH-type"/>
    <property type="match status" value="2"/>
</dbReference>
<dbReference type="GO" id="GO:0003729">
    <property type="term" value="F:mRNA binding"/>
    <property type="evidence" value="ECO:0007669"/>
    <property type="project" value="UniProtKB-ARBA"/>
</dbReference>
<dbReference type="Proteomes" id="UP000631114">
    <property type="component" value="Unassembled WGS sequence"/>
</dbReference>
<sequence length="516" mass="55020">MDMYGRNPTMETGSQSDLPTVGWSSTQVPEPGLEESMWQLGLGSNESYPERIGEPNCVYYMRTGTCGYGSRCRFNHPRDRTAAAGAVLRQGEEYPEREGQPVCQYFMKTGTCKFGASCKYHHPKYEGGPMSSVPLNYYGYPLRPGEKECTYYVKTGQCKFGLTCKFHHPQPAGVSVAAPTPAYYPPVQSQAVASSQQYGGVASSQQYGGVAPSWQAASPMLPGSYMQGAYGPVLLSPGVVPFQTWSHYAAPLSPVASPGAQPTAGAGTMYGVTQLSPSATAYTGPYQTLPSSSAPSSSSQRENMFPERPGQPECQYYMRMGDCKFGPTCRYHHPQERISQKPNCALSIMGLPLRPEPPRLLSLATSLPNNYAAGVEDSNEFCSGAPTCTFYLQHGVCKFGPMCRYDHPMGTLTYSPSASSLTDMPVAPYPIGSSLATLAPSSSTSELHQEVIAGSNQTSFAARMSSSENTSSGLVGSFFSRSGSGPLSSVQLSGQSSAPSGVSSSTGHVGDVRNSS</sequence>
<evidence type="ECO:0000256" key="6">
    <source>
        <dbReference type="SAM" id="MobiDB-lite"/>
    </source>
</evidence>
<feature type="compositionally biased region" description="Low complexity" evidence="6">
    <location>
        <begin position="290"/>
        <end position="299"/>
    </location>
</feature>
<keyword evidence="4" id="KW-0238">DNA-binding</keyword>
<protein>
    <recommendedName>
        <fullName evidence="7">C3H1-type domain-containing protein</fullName>
    </recommendedName>
</protein>
<feature type="region of interest" description="Disordered" evidence="6">
    <location>
        <begin position="287"/>
        <end position="308"/>
    </location>
</feature>
<dbReference type="Gene3D" id="2.30.30.1190">
    <property type="match status" value="1"/>
</dbReference>
<keyword evidence="2 5" id="KW-0863">Zinc-finger</keyword>
<feature type="compositionally biased region" description="Low complexity" evidence="6">
    <location>
        <begin position="493"/>
        <end position="507"/>
    </location>
</feature>
<evidence type="ECO:0000259" key="7">
    <source>
        <dbReference type="PROSITE" id="PS50103"/>
    </source>
</evidence>
<feature type="zinc finger region" description="C3H1-type" evidence="5">
    <location>
        <begin position="97"/>
        <end position="125"/>
    </location>
</feature>
<evidence type="ECO:0000256" key="5">
    <source>
        <dbReference type="PROSITE-ProRule" id="PRU00723"/>
    </source>
</evidence>
<feature type="region of interest" description="Disordered" evidence="6">
    <location>
        <begin position="1"/>
        <end position="29"/>
    </location>
</feature>
<dbReference type="EMBL" id="JADFTS010000005">
    <property type="protein sequence ID" value="KAF9607390.1"/>
    <property type="molecule type" value="Genomic_DNA"/>
</dbReference>
<evidence type="ECO:0000256" key="3">
    <source>
        <dbReference type="ARBA" id="ARBA00022833"/>
    </source>
</evidence>
<evidence type="ECO:0000256" key="2">
    <source>
        <dbReference type="ARBA" id="ARBA00022771"/>
    </source>
</evidence>
<gene>
    <name evidence="8" type="ORF">IFM89_034623</name>
</gene>
<feature type="zinc finger region" description="C3H1-type" evidence="5">
    <location>
        <begin position="143"/>
        <end position="171"/>
    </location>
</feature>
<feature type="zinc finger region" description="C3H1-type" evidence="5">
    <location>
        <begin position="308"/>
        <end position="336"/>
    </location>
</feature>
<accession>A0A835LTW0</accession>
<feature type="compositionally biased region" description="Polar residues" evidence="6">
    <location>
        <begin position="9"/>
        <end position="28"/>
    </location>
</feature>
<evidence type="ECO:0000256" key="1">
    <source>
        <dbReference type="ARBA" id="ARBA00022723"/>
    </source>
</evidence>
<dbReference type="AlphaFoldDB" id="A0A835LTW0"/>
<feature type="domain" description="C3H1-type" evidence="7">
    <location>
        <begin position="97"/>
        <end position="125"/>
    </location>
</feature>
<dbReference type="InterPro" id="IPR050974">
    <property type="entry name" value="Plant_ZF_CCCH"/>
</dbReference>
<dbReference type="InterPro" id="IPR036855">
    <property type="entry name" value="Znf_CCCH_sf"/>
</dbReference>
<keyword evidence="1 5" id="KW-0479">Metal-binding</keyword>
<organism evidence="8 9">
    <name type="scientific">Coptis chinensis</name>
    <dbReference type="NCBI Taxonomy" id="261450"/>
    <lineage>
        <taxon>Eukaryota</taxon>
        <taxon>Viridiplantae</taxon>
        <taxon>Streptophyta</taxon>
        <taxon>Embryophyta</taxon>
        <taxon>Tracheophyta</taxon>
        <taxon>Spermatophyta</taxon>
        <taxon>Magnoliopsida</taxon>
        <taxon>Ranunculales</taxon>
        <taxon>Ranunculaceae</taxon>
        <taxon>Coptidoideae</taxon>
        <taxon>Coptis</taxon>
    </lineage>
</organism>
<dbReference type="GO" id="GO:0008270">
    <property type="term" value="F:zinc ion binding"/>
    <property type="evidence" value="ECO:0007669"/>
    <property type="project" value="UniProtKB-KW"/>
</dbReference>
<dbReference type="PANTHER" id="PTHR12506">
    <property type="entry name" value="PROTEIN PHOSPHATASE RELATED"/>
    <property type="match status" value="1"/>
</dbReference>
<dbReference type="SUPFAM" id="SSF90229">
    <property type="entry name" value="CCCH zinc finger"/>
    <property type="match status" value="4"/>
</dbReference>
<feature type="zinc finger region" description="C3H1-type" evidence="5">
    <location>
        <begin position="51"/>
        <end position="79"/>
    </location>
</feature>
<feature type="domain" description="C3H1-type" evidence="7">
    <location>
        <begin position="383"/>
        <end position="410"/>
    </location>
</feature>
<comment type="caution">
    <text evidence="8">The sequence shown here is derived from an EMBL/GenBank/DDBJ whole genome shotgun (WGS) entry which is preliminary data.</text>
</comment>
<evidence type="ECO:0000256" key="4">
    <source>
        <dbReference type="ARBA" id="ARBA00023125"/>
    </source>
</evidence>
<feature type="domain" description="C3H1-type" evidence="7">
    <location>
        <begin position="143"/>
        <end position="171"/>
    </location>
</feature>
<feature type="compositionally biased region" description="Polar residues" evidence="6">
    <location>
        <begin position="483"/>
        <end position="492"/>
    </location>
</feature>
<evidence type="ECO:0000313" key="9">
    <source>
        <dbReference type="Proteomes" id="UP000631114"/>
    </source>
</evidence>
<evidence type="ECO:0000313" key="8">
    <source>
        <dbReference type="EMBL" id="KAF9607390.1"/>
    </source>
</evidence>
<feature type="zinc finger region" description="C3H1-type" evidence="5">
    <location>
        <begin position="383"/>
        <end position="410"/>
    </location>
</feature>